<dbReference type="SUPFAM" id="SSF69318">
    <property type="entry name" value="Integrin alpha N-terminal domain"/>
    <property type="match status" value="2"/>
</dbReference>
<evidence type="ECO:0000256" key="3">
    <source>
        <dbReference type="ARBA" id="ARBA00022801"/>
    </source>
</evidence>
<protein>
    <recommendedName>
        <fullName evidence="5">FlgD/Vpr Ig-like domain-containing protein</fullName>
    </recommendedName>
</protein>
<evidence type="ECO:0000256" key="1">
    <source>
        <dbReference type="ARBA" id="ARBA00022729"/>
    </source>
</evidence>
<comment type="caution">
    <text evidence="6">The sequence shown here is derived from an EMBL/GenBank/DDBJ whole genome shotgun (WGS) entry which is preliminary data.</text>
</comment>
<name>A0A523USV9_UNCT6</name>
<evidence type="ECO:0000256" key="2">
    <source>
        <dbReference type="ARBA" id="ARBA00022737"/>
    </source>
</evidence>
<dbReference type="InterPro" id="IPR013517">
    <property type="entry name" value="FG-GAP"/>
</dbReference>
<gene>
    <name evidence="6" type="ORF">E3J62_06960</name>
</gene>
<keyword evidence="4" id="KW-0325">Glycoprotein</keyword>
<evidence type="ECO:0000259" key="5">
    <source>
        <dbReference type="Pfam" id="PF13860"/>
    </source>
</evidence>
<feature type="domain" description="FlgD/Vpr Ig-like" evidence="5">
    <location>
        <begin position="490"/>
        <end position="538"/>
    </location>
</feature>
<dbReference type="InterPro" id="IPR013519">
    <property type="entry name" value="Int_alpha_beta-p"/>
</dbReference>
<dbReference type="Pfam" id="PF13860">
    <property type="entry name" value="FlgD_ig"/>
    <property type="match status" value="1"/>
</dbReference>
<evidence type="ECO:0000313" key="6">
    <source>
        <dbReference type="EMBL" id="TET45618.1"/>
    </source>
</evidence>
<dbReference type="InterPro" id="IPR025965">
    <property type="entry name" value="FlgD/Vpr_Ig-like"/>
</dbReference>
<organism evidence="6 7">
    <name type="scientific">candidate division TA06 bacterium</name>
    <dbReference type="NCBI Taxonomy" id="2250710"/>
    <lineage>
        <taxon>Bacteria</taxon>
        <taxon>Bacteria division TA06</taxon>
    </lineage>
</organism>
<proteinExistence type="predicted"/>
<dbReference type="Proteomes" id="UP000315525">
    <property type="component" value="Unassembled WGS sequence"/>
</dbReference>
<dbReference type="GO" id="GO:0008305">
    <property type="term" value="C:integrin complex"/>
    <property type="evidence" value="ECO:0007669"/>
    <property type="project" value="InterPro"/>
</dbReference>
<dbReference type="GO" id="GO:0007155">
    <property type="term" value="P:cell adhesion"/>
    <property type="evidence" value="ECO:0007669"/>
    <property type="project" value="InterPro"/>
</dbReference>
<dbReference type="Pfam" id="PF01839">
    <property type="entry name" value="FG-GAP"/>
    <property type="match status" value="4"/>
</dbReference>
<sequence>MNHSVRHIALLLLAVGLVIMSGQTLNAEELYNLEILFKKTYNDLEPDSIVIFGEAICGAGDVNGDGYDDIAAAGWEYNPPLGWRCMTFVFLGGSPMDTIPDFILKDTYWGGSPWARLAGGDVNGDSFSDIVVGLPYGPGNIDIYFGGNPMDTIVDLVLWEPPTGSDFASDVSTGDVNGDGYCDVVASDYYKDSGKGAAYVFYGGPLLDNLPDITLRGHGAEGFGMTVGSGGDVNSDGYDEIVVGAWVNSEKYFEGGRVYVYYGGDPMDTTYDAAMYGEGVGQHLGWDGVSIAENTYTHDFVIAGTQFWPRGFPFWSPGKVYVLFGGDPMDSIPDVWMHGQTDTSSLGPTSGAGDIDGDGVHDVIAGAHAESGRLGAVYVWLAGIGMDTIPDAWIKGDSAFAEPGWRVASAGDVDGDGKDEVMLSNYAASTPRHTVWVCKYTGTGIDEEHVLKSPVQPSQRISCIPNPFRHSTTIRISPQRYTEGTQDPDVLLAIHDATGRLIRRLEIENNSSAVTWDGKDMNGKDVGSGVYFAKVNSAHQVPPEKLLLIR</sequence>
<keyword evidence="1" id="KW-0732">Signal</keyword>
<reference evidence="6 7" key="1">
    <citation type="submission" date="2019-03" db="EMBL/GenBank/DDBJ databases">
        <title>Metabolic potential of uncultured bacteria and archaea associated with petroleum seepage in deep-sea sediments.</title>
        <authorList>
            <person name="Dong X."/>
            <person name="Hubert C."/>
        </authorList>
    </citation>
    <scope>NUCLEOTIDE SEQUENCE [LARGE SCALE GENOMIC DNA]</scope>
    <source>
        <strain evidence="6">E44_bin18</strain>
    </source>
</reference>
<keyword evidence="3" id="KW-0378">Hydrolase</keyword>
<evidence type="ECO:0000313" key="7">
    <source>
        <dbReference type="Proteomes" id="UP000315525"/>
    </source>
</evidence>
<dbReference type="Gene3D" id="2.130.10.130">
    <property type="entry name" value="Integrin alpha, N-terminal"/>
    <property type="match status" value="2"/>
</dbReference>
<dbReference type="SMART" id="SM00191">
    <property type="entry name" value="Int_alpha"/>
    <property type="match status" value="6"/>
</dbReference>
<evidence type="ECO:0000256" key="4">
    <source>
        <dbReference type="ARBA" id="ARBA00023180"/>
    </source>
</evidence>
<dbReference type="AlphaFoldDB" id="A0A523USV9"/>
<accession>A0A523USV9</accession>
<dbReference type="InterPro" id="IPR000413">
    <property type="entry name" value="Integrin_alpha"/>
</dbReference>
<dbReference type="InterPro" id="IPR028994">
    <property type="entry name" value="Integrin_alpha_N"/>
</dbReference>
<dbReference type="PANTHER" id="PTHR23221">
    <property type="entry name" value="GLYCOSYLPHOSPHATIDYLINOSITOL PHOSPHOLIPASE D"/>
    <property type="match status" value="1"/>
</dbReference>
<dbReference type="Gene3D" id="2.60.40.4070">
    <property type="match status" value="1"/>
</dbReference>
<keyword evidence="2" id="KW-0677">Repeat</keyword>
<dbReference type="PRINTS" id="PR01185">
    <property type="entry name" value="INTEGRINA"/>
</dbReference>
<dbReference type="EMBL" id="SOJN01000079">
    <property type="protein sequence ID" value="TET45618.1"/>
    <property type="molecule type" value="Genomic_DNA"/>
</dbReference>
<dbReference type="GO" id="GO:0016787">
    <property type="term" value="F:hydrolase activity"/>
    <property type="evidence" value="ECO:0007669"/>
    <property type="project" value="UniProtKB-KW"/>
</dbReference>
<dbReference type="PANTHER" id="PTHR23221:SF7">
    <property type="entry name" value="PHOSPHATIDYLINOSITOL-GLYCAN-SPECIFIC PHOSPHOLIPASE D"/>
    <property type="match status" value="1"/>
</dbReference>
<dbReference type="PROSITE" id="PS51470">
    <property type="entry name" value="FG_GAP"/>
    <property type="match status" value="1"/>
</dbReference>